<evidence type="ECO:0000313" key="7">
    <source>
        <dbReference type="Proteomes" id="UP001165136"/>
    </source>
</evidence>
<evidence type="ECO:0000256" key="1">
    <source>
        <dbReference type="ARBA" id="ARBA00009437"/>
    </source>
</evidence>
<evidence type="ECO:0000259" key="5">
    <source>
        <dbReference type="PROSITE" id="PS50931"/>
    </source>
</evidence>
<dbReference type="PANTHER" id="PTHR30346">
    <property type="entry name" value="TRANSCRIPTIONAL DUAL REGULATOR HCAR-RELATED"/>
    <property type="match status" value="1"/>
</dbReference>
<dbReference type="InterPro" id="IPR005119">
    <property type="entry name" value="LysR_subst-bd"/>
</dbReference>
<dbReference type="PROSITE" id="PS50931">
    <property type="entry name" value="HTH_LYSR"/>
    <property type="match status" value="1"/>
</dbReference>
<sequence>MMDEIRAEADDQHLIARLAPGLALLTALSETGNITRAAERLGVPQPTVSRRLAALSEAIGAPLTQPAGRGVRLTRVGVILAGTAGRALATVDAGIRQAREELDPATGHVVLGFLHLLGRWLVPSLLRDFRAQYPGVRFTLVQGSRRHILGRLADGELDLALIAPLPVDDSTLTGSVLSEQELLLSVPRSHRLAARRRIRFEELAGEDFVTLEPGYGLRQITDALCAKAGFDPKIAFEGQESETVRGLVAAGLGVALLPRFGPAPPAGVAEIPLSPKVTRTIGLVWPSEEQFTPAVRSFRDHVLTTQRATGTAPQTTRH</sequence>
<evidence type="ECO:0000256" key="2">
    <source>
        <dbReference type="ARBA" id="ARBA00023015"/>
    </source>
</evidence>
<dbReference type="GO" id="GO:0032993">
    <property type="term" value="C:protein-DNA complex"/>
    <property type="evidence" value="ECO:0007669"/>
    <property type="project" value="TreeGrafter"/>
</dbReference>
<dbReference type="Gene3D" id="1.10.10.10">
    <property type="entry name" value="Winged helix-like DNA-binding domain superfamily/Winged helix DNA-binding domain"/>
    <property type="match status" value="1"/>
</dbReference>
<comment type="caution">
    <text evidence="6">The sequence shown here is derived from an EMBL/GenBank/DDBJ whole genome shotgun (WGS) entry which is preliminary data.</text>
</comment>
<keyword evidence="4" id="KW-0804">Transcription</keyword>
<gene>
    <name evidence="6" type="ORF">Atai01_49420</name>
</gene>
<dbReference type="Proteomes" id="UP001165136">
    <property type="component" value="Unassembled WGS sequence"/>
</dbReference>
<accession>A0A9W6R4A9</accession>
<dbReference type="GO" id="GO:0003700">
    <property type="term" value="F:DNA-binding transcription factor activity"/>
    <property type="evidence" value="ECO:0007669"/>
    <property type="project" value="InterPro"/>
</dbReference>
<dbReference type="GO" id="GO:0003677">
    <property type="term" value="F:DNA binding"/>
    <property type="evidence" value="ECO:0007669"/>
    <property type="project" value="UniProtKB-KW"/>
</dbReference>
<keyword evidence="2" id="KW-0805">Transcription regulation</keyword>
<dbReference type="InterPro" id="IPR000847">
    <property type="entry name" value="LysR_HTH_N"/>
</dbReference>
<evidence type="ECO:0000313" key="6">
    <source>
        <dbReference type="EMBL" id="GLY68323.1"/>
    </source>
</evidence>
<dbReference type="InterPro" id="IPR036390">
    <property type="entry name" value="WH_DNA-bd_sf"/>
</dbReference>
<dbReference type="Gene3D" id="3.40.190.290">
    <property type="match status" value="1"/>
</dbReference>
<dbReference type="EMBL" id="BSTI01000011">
    <property type="protein sequence ID" value="GLY68323.1"/>
    <property type="molecule type" value="Genomic_DNA"/>
</dbReference>
<organism evidence="6 7">
    <name type="scientific">Amycolatopsis taiwanensis</name>
    <dbReference type="NCBI Taxonomy" id="342230"/>
    <lineage>
        <taxon>Bacteria</taxon>
        <taxon>Bacillati</taxon>
        <taxon>Actinomycetota</taxon>
        <taxon>Actinomycetes</taxon>
        <taxon>Pseudonocardiales</taxon>
        <taxon>Pseudonocardiaceae</taxon>
        <taxon>Amycolatopsis</taxon>
    </lineage>
</organism>
<dbReference type="Pfam" id="PF00126">
    <property type="entry name" value="HTH_1"/>
    <property type="match status" value="1"/>
</dbReference>
<protein>
    <submittedName>
        <fullName evidence="6">LysR family transcriptional regulator</fullName>
    </submittedName>
</protein>
<dbReference type="SUPFAM" id="SSF46785">
    <property type="entry name" value="Winged helix' DNA-binding domain"/>
    <property type="match status" value="1"/>
</dbReference>
<dbReference type="RefSeq" id="WP_285488322.1">
    <property type="nucleotide sequence ID" value="NZ_BSTI01000011.1"/>
</dbReference>
<name>A0A9W6R4A9_9PSEU</name>
<dbReference type="SUPFAM" id="SSF53850">
    <property type="entry name" value="Periplasmic binding protein-like II"/>
    <property type="match status" value="1"/>
</dbReference>
<feature type="domain" description="HTH lysR-type" evidence="5">
    <location>
        <begin position="27"/>
        <end position="74"/>
    </location>
</feature>
<reference evidence="6" key="1">
    <citation type="submission" date="2023-03" db="EMBL/GenBank/DDBJ databases">
        <title>Amycolatopsis taiwanensis NBRC 103393.</title>
        <authorList>
            <person name="Ichikawa N."/>
            <person name="Sato H."/>
            <person name="Tonouchi N."/>
        </authorList>
    </citation>
    <scope>NUCLEOTIDE SEQUENCE</scope>
    <source>
        <strain evidence="6">NBRC 103393</strain>
    </source>
</reference>
<dbReference type="Pfam" id="PF03466">
    <property type="entry name" value="LysR_substrate"/>
    <property type="match status" value="1"/>
</dbReference>
<comment type="similarity">
    <text evidence="1">Belongs to the LysR transcriptional regulatory family.</text>
</comment>
<dbReference type="InterPro" id="IPR036388">
    <property type="entry name" value="WH-like_DNA-bd_sf"/>
</dbReference>
<evidence type="ECO:0000256" key="4">
    <source>
        <dbReference type="ARBA" id="ARBA00023163"/>
    </source>
</evidence>
<keyword evidence="7" id="KW-1185">Reference proteome</keyword>
<dbReference type="CDD" id="cd08434">
    <property type="entry name" value="PBP2_GltC_like"/>
    <property type="match status" value="1"/>
</dbReference>
<dbReference type="AlphaFoldDB" id="A0A9W6R4A9"/>
<dbReference type="PANTHER" id="PTHR30346:SF28">
    <property type="entry name" value="HTH-TYPE TRANSCRIPTIONAL REGULATOR CYNR"/>
    <property type="match status" value="1"/>
</dbReference>
<evidence type="ECO:0000256" key="3">
    <source>
        <dbReference type="ARBA" id="ARBA00023125"/>
    </source>
</evidence>
<keyword evidence="3" id="KW-0238">DNA-binding</keyword>
<proteinExistence type="inferred from homology"/>